<gene>
    <name evidence="1" type="ORF">MPL1032_100122</name>
</gene>
<reference evidence="2" key="1">
    <citation type="submission" date="2014-08" db="EMBL/GenBank/DDBJ databases">
        <authorList>
            <person name="Edwards T."/>
        </authorList>
    </citation>
    <scope>NUCLEOTIDE SEQUENCE [LARGE SCALE GENOMIC DNA]</scope>
</reference>
<protein>
    <submittedName>
        <fullName evidence="1">Uncharacterized protein</fullName>
    </submittedName>
</protein>
<dbReference type="AlphaFoldDB" id="A0A0K2VNB4"/>
<accession>A0A0K2VNB4</accession>
<sequence>MSFLNQICQAAARLEFGRRYRLSSLARLDFVPPLAINDSGRIVLQMMDFGFSVREFYRWTTCR</sequence>
<organism evidence="1 2">
    <name type="scientific">Mesorhizobium plurifarium</name>
    <dbReference type="NCBI Taxonomy" id="69974"/>
    <lineage>
        <taxon>Bacteria</taxon>
        <taxon>Pseudomonadati</taxon>
        <taxon>Pseudomonadota</taxon>
        <taxon>Alphaproteobacteria</taxon>
        <taxon>Hyphomicrobiales</taxon>
        <taxon>Phyllobacteriaceae</taxon>
        <taxon>Mesorhizobium</taxon>
    </lineage>
</organism>
<name>A0A0K2VNB4_MESPL</name>
<evidence type="ECO:0000313" key="2">
    <source>
        <dbReference type="Proteomes" id="UP000182888"/>
    </source>
</evidence>
<dbReference type="EMBL" id="CCND01000002">
    <property type="protein sequence ID" value="CDX49584.1"/>
    <property type="molecule type" value="Genomic_DNA"/>
</dbReference>
<dbReference type="Proteomes" id="UP000182888">
    <property type="component" value="Unassembled WGS sequence"/>
</dbReference>
<evidence type="ECO:0000313" key="1">
    <source>
        <dbReference type="EMBL" id="CDX49584.1"/>
    </source>
</evidence>
<proteinExistence type="predicted"/>